<evidence type="ECO:0000313" key="4">
    <source>
        <dbReference type="EMBL" id="GHO50486.1"/>
    </source>
</evidence>
<name>A0A8J3MXZ0_9CHLR</name>
<keyword evidence="3" id="KW-0949">S-adenosyl-L-methionine</keyword>
<dbReference type="AlphaFoldDB" id="A0A8J3MXZ0"/>
<organism evidence="4 5">
    <name type="scientific">Ktedonospora formicarum</name>
    <dbReference type="NCBI Taxonomy" id="2778364"/>
    <lineage>
        <taxon>Bacteria</taxon>
        <taxon>Bacillati</taxon>
        <taxon>Chloroflexota</taxon>
        <taxon>Ktedonobacteria</taxon>
        <taxon>Ktedonobacterales</taxon>
        <taxon>Ktedonobacteraceae</taxon>
        <taxon>Ktedonospora</taxon>
    </lineage>
</organism>
<gene>
    <name evidence="4" type="ORF">KSX_86490</name>
</gene>
<dbReference type="PANTHER" id="PTHR10509">
    <property type="entry name" value="O-METHYLTRANSFERASE-RELATED"/>
    <property type="match status" value="1"/>
</dbReference>
<evidence type="ECO:0000313" key="5">
    <source>
        <dbReference type="Proteomes" id="UP000612362"/>
    </source>
</evidence>
<dbReference type="InterPro" id="IPR029063">
    <property type="entry name" value="SAM-dependent_MTases_sf"/>
</dbReference>
<dbReference type="GO" id="GO:0032259">
    <property type="term" value="P:methylation"/>
    <property type="evidence" value="ECO:0007669"/>
    <property type="project" value="UniProtKB-KW"/>
</dbReference>
<dbReference type="Pfam" id="PF01596">
    <property type="entry name" value="Methyltransf_3"/>
    <property type="match status" value="1"/>
</dbReference>
<dbReference type="RefSeq" id="WP_220199489.1">
    <property type="nucleotide sequence ID" value="NZ_BNJF01000008.1"/>
</dbReference>
<evidence type="ECO:0008006" key="6">
    <source>
        <dbReference type="Google" id="ProtNLM"/>
    </source>
</evidence>
<proteinExistence type="predicted"/>
<accession>A0A8J3MXZ0</accession>
<dbReference type="Proteomes" id="UP000612362">
    <property type="component" value="Unassembled WGS sequence"/>
</dbReference>
<dbReference type="SUPFAM" id="SSF53335">
    <property type="entry name" value="S-adenosyl-L-methionine-dependent methyltransferases"/>
    <property type="match status" value="1"/>
</dbReference>
<dbReference type="InterPro" id="IPR002935">
    <property type="entry name" value="SAM_O-MeTrfase"/>
</dbReference>
<keyword evidence="1" id="KW-0489">Methyltransferase</keyword>
<dbReference type="Gene3D" id="3.40.50.150">
    <property type="entry name" value="Vaccinia Virus protein VP39"/>
    <property type="match status" value="1"/>
</dbReference>
<comment type="caution">
    <text evidence="4">The sequence shown here is derived from an EMBL/GenBank/DDBJ whole genome shotgun (WGS) entry which is preliminary data.</text>
</comment>
<evidence type="ECO:0000256" key="3">
    <source>
        <dbReference type="ARBA" id="ARBA00022691"/>
    </source>
</evidence>
<keyword evidence="2" id="KW-0808">Transferase</keyword>
<dbReference type="GO" id="GO:0008171">
    <property type="term" value="F:O-methyltransferase activity"/>
    <property type="evidence" value="ECO:0007669"/>
    <property type="project" value="InterPro"/>
</dbReference>
<sequence length="139" mass="14886">MGKDERASTTSLEAHLRQAQVDGRAEVRVGPALEALPLLVEEEPFDLIFIDAAKDAYPQYLEWAIKLSRPGSIIVTDNCVLGGDGLGDEHESVNSRGAGARRYNHRASSDPALCSIALPLSSEMTVAVVLTKAEATPEV</sequence>
<dbReference type="PROSITE" id="PS51682">
    <property type="entry name" value="SAM_OMT_I"/>
    <property type="match status" value="1"/>
</dbReference>
<dbReference type="InterPro" id="IPR050362">
    <property type="entry name" value="Cation-dep_OMT"/>
</dbReference>
<protein>
    <recommendedName>
        <fullName evidence="6">O-methyltransferase</fullName>
    </recommendedName>
</protein>
<reference evidence="4" key="1">
    <citation type="submission" date="2020-10" db="EMBL/GenBank/DDBJ databases">
        <title>Taxonomic study of unclassified bacteria belonging to the class Ktedonobacteria.</title>
        <authorList>
            <person name="Yabe S."/>
            <person name="Wang C.M."/>
            <person name="Zheng Y."/>
            <person name="Sakai Y."/>
            <person name="Cavaletti L."/>
            <person name="Monciardini P."/>
            <person name="Donadio S."/>
        </authorList>
    </citation>
    <scope>NUCLEOTIDE SEQUENCE</scope>
    <source>
        <strain evidence="4">SOSP1-1</strain>
    </source>
</reference>
<dbReference type="EMBL" id="BNJF01000008">
    <property type="protein sequence ID" value="GHO50486.1"/>
    <property type="molecule type" value="Genomic_DNA"/>
</dbReference>
<evidence type="ECO:0000256" key="1">
    <source>
        <dbReference type="ARBA" id="ARBA00022603"/>
    </source>
</evidence>
<evidence type="ECO:0000256" key="2">
    <source>
        <dbReference type="ARBA" id="ARBA00022679"/>
    </source>
</evidence>
<keyword evidence="5" id="KW-1185">Reference proteome</keyword>
<dbReference type="PANTHER" id="PTHR10509:SF14">
    <property type="entry name" value="CAFFEOYL-COA O-METHYLTRANSFERASE 3-RELATED"/>
    <property type="match status" value="1"/>
</dbReference>
<dbReference type="GO" id="GO:0008757">
    <property type="term" value="F:S-adenosylmethionine-dependent methyltransferase activity"/>
    <property type="evidence" value="ECO:0007669"/>
    <property type="project" value="TreeGrafter"/>
</dbReference>